<feature type="region of interest" description="Disordered" evidence="1">
    <location>
        <begin position="86"/>
        <end position="133"/>
    </location>
</feature>
<gene>
    <name evidence="2" type="ORF">SDC9_172231</name>
</gene>
<proteinExistence type="predicted"/>
<evidence type="ECO:0000256" key="1">
    <source>
        <dbReference type="SAM" id="MobiDB-lite"/>
    </source>
</evidence>
<dbReference type="AlphaFoldDB" id="A0A645GF98"/>
<dbReference type="EMBL" id="VSSQ01073805">
    <property type="protein sequence ID" value="MPN24826.1"/>
    <property type="molecule type" value="Genomic_DNA"/>
</dbReference>
<feature type="region of interest" description="Disordered" evidence="1">
    <location>
        <begin position="1"/>
        <end position="61"/>
    </location>
</feature>
<accession>A0A645GF98</accession>
<comment type="caution">
    <text evidence="2">The sequence shown here is derived from an EMBL/GenBank/DDBJ whole genome shotgun (WGS) entry which is preliminary data.</text>
</comment>
<reference evidence="2" key="1">
    <citation type="submission" date="2019-08" db="EMBL/GenBank/DDBJ databases">
        <authorList>
            <person name="Kucharzyk K."/>
            <person name="Murdoch R.W."/>
            <person name="Higgins S."/>
            <person name="Loffler F."/>
        </authorList>
    </citation>
    <scope>NUCLEOTIDE SEQUENCE</scope>
</reference>
<name>A0A645GF98_9ZZZZ</name>
<evidence type="ECO:0000313" key="2">
    <source>
        <dbReference type="EMBL" id="MPN24826.1"/>
    </source>
</evidence>
<sequence>MQPFEQPGDELARKHEEEVQQDRQCDRPRRDGKAEFERRGDHNRNHARSRDQRRGQRDDAQFVEIVPHGALLLLEKLAFADRLPADEEHHDSAGDLQRAGIDPEHLRQNAPPRQRETRQHQERGGGGFPRQLQHLPEIQFRPITGQEENLADRIDDRQEIERVVKGVHSVRTIHSWVSNARISGSSFAASSTRRSSISRR</sequence>
<feature type="compositionally biased region" description="Basic and acidic residues" evidence="1">
    <location>
        <begin position="101"/>
        <end position="123"/>
    </location>
</feature>
<feature type="compositionally biased region" description="Basic and acidic residues" evidence="1">
    <location>
        <begin position="10"/>
        <end position="60"/>
    </location>
</feature>
<organism evidence="2">
    <name type="scientific">bioreactor metagenome</name>
    <dbReference type="NCBI Taxonomy" id="1076179"/>
    <lineage>
        <taxon>unclassified sequences</taxon>
        <taxon>metagenomes</taxon>
        <taxon>ecological metagenomes</taxon>
    </lineage>
</organism>
<protein>
    <submittedName>
        <fullName evidence="2">Uncharacterized protein</fullName>
    </submittedName>
</protein>